<protein>
    <submittedName>
        <fullName evidence="2">Uncharacterized protein</fullName>
    </submittedName>
</protein>
<evidence type="ECO:0000313" key="2">
    <source>
        <dbReference type="EMBL" id="GFJ90537.1"/>
    </source>
</evidence>
<dbReference type="Proteomes" id="UP000482960">
    <property type="component" value="Unassembled WGS sequence"/>
</dbReference>
<sequence>MIAGLAGSVLVTAIRQRSEARSAPTPAVLAELQWPAPKPAAELTPGDPVPAQEPKREPDADLADDAYAPARAYVSDTATATEPAQEPARGQAAVAAPLWPEQSTPDTGRKRPRRGKQP</sequence>
<accession>A0A6V8L941</accession>
<dbReference type="EMBL" id="BLPG01000001">
    <property type="protein sequence ID" value="GFJ90537.1"/>
    <property type="molecule type" value="Genomic_DNA"/>
</dbReference>
<proteinExistence type="predicted"/>
<dbReference type="AlphaFoldDB" id="A0A6V8L941"/>
<reference evidence="2 3" key="1">
    <citation type="submission" date="2020-03" db="EMBL/GenBank/DDBJ databases">
        <title>Whole genome shotgun sequence of Phytohabitans rumicis NBRC 108638.</title>
        <authorList>
            <person name="Komaki H."/>
            <person name="Tamura T."/>
        </authorList>
    </citation>
    <scope>NUCLEOTIDE SEQUENCE [LARGE SCALE GENOMIC DNA]</scope>
    <source>
        <strain evidence="2 3">NBRC 108638</strain>
    </source>
</reference>
<keyword evidence="3" id="KW-1185">Reference proteome</keyword>
<name>A0A6V8L941_9ACTN</name>
<comment type="caution">
    <text evidence="2">The sequence shown here is derived from an EMBL/GenBank/DDBJ whole genome shotgun (WGS) entry which is preliminary data.</text>
</comment>
<gene>
    <name evidence="2" type="ORF">Prum_041790</name>
</gene>
<evidence type="ECO:0000313" key="3">
    <source>
        <dbReference type="Proteomes" id="UP000482960"/>
    </source>
</evidence>
<organism evidence="2 3">
    <name type="scientific">Phytohabitans rumicis</name>
    <dbReference type="NCBI Taxonomy" id="1076125"/>
    <lineage>
        <taxon>Bacteria</taxon>
        <taxon>Bacillati</taxon>
        <taxon>Actinomycetota</taxon>
        <taxon>Actinomycetes</taxon>
        <taxon>Micromonosporales</taxon>
        <taxon>Micromonosporaceae</taxon>
    </lineage>
</organism>
<evidence type="ECO:0000256" key="1">
    <source>
        <dbReference type="SAM" id="MobiDB-lite"/>
    </source>
</evidence>
<reference evidence="2 3" key="2">
    <citation type="submission" date="2020-03" db="EMBL/GenBank/DDBJ databases">
        <authorList>
            <person name="Ichikawa N."/>
            <person name="Kimura A."/>
            <person name="Kitahashi Y."/>
            <person name="Uohara A."/>
        </authorList>
    </citation>
    <scope>NUCLEOTIDE SEQUENCE [LARGE SCALE GENOMIC DNA]</scope>
    <source>
        <strain evidence="2 3">NBRC 108638</strain>
    </source>
</reference>
<dbReference type="RefSeq" id="WP_173077849.1">
    <property type="nucleotide sequence ID" value="NZ_BLPG01000001.1"/>
</dbReference>
<feature type="compositionally biased region" description="Low complexity" evidence="1">
    <location>
        <begin position="65"/>
        <end position="88"/>
    </location>
</feature>
<feature type="region of interest" description="Disordered" evidence="1">
    <location>
        <begin position="34"/>
        <end position="118"/>
    </location>
</feature>